<evidence type="ECO:0000256" key="1">
    <source>
        <dbReference type="ARBA" id="ARBA00022908"/>
    </source>
</evidence>
<proteinExistence type="predicted"/>
<dbReference type="PROSITE" id="PS51900">
    <property type="entry name" value="CB"/>
    <property type="match status" value="1"/>
</dbReference>
<keyword evidence="2 4" id="KW-0238">DNA-binding</keyword>
<dbReference type="AlphaFoldDB" id="A0A9E7N804"/>
<evidence type="ECO:0000313" key="8">
    <source>
        <dbReference type="Proteomes" id="UP001056855"/>
    </source>
</evidence>
<dbReference type="InterPro" id="IPR002104">
    <property type="entry name" value="Integrase_catalytic"/>
</dbReference>
<keyword evidence="8" id="KW-1185">Reference proteome</keyword>
<evidence type="ECO:0000256" key="2">
    <source>
        <dbReference type="ARBA" id="ARBA00023125"/>
    </source>
</evidence>
<feature type="domain" description="Core-binding (CB)" evidence="6">
    <location>
        <begin position="1"/>
        <end position="80"/>
    </location>
</feature>
<keyword evidence="1" id="KW-0229">DNA integration</keyword>
<dbReference type="InterPro" id="IPR011010">
    <property type="entry name" value="DNA_brk_join_enz"/>
</dbReference>
<dbReference type="GO" id="GO:0006310">
    <property type="term" value="P:DNA recombination"/>
    <property type="evidence" value="ECO:0007669"/>
    <property type="project" value="UniProtKB-KW"/>
</dbReference>
<dbReference type="InterPro" id="IPR013762">
    <property type="entry name" value="Integrase-like_cat_sf"/>
</dbReference>
<keyword evidence="3" id="KW-0233">DNA recombination</keyword>
<accession>A0A9E7N804</accession>
<dbReference type="KEGG" id="sawl:NGM29_16850"/>
<dbReference type="Pfam" id="PF00589">
    <property type="entry name" value="Phage_integrase"/>
    <property type="match status" value="1"/>
</dbReference>
<dbReference type="GO" id="GO:0003677">
    <property type="term" value="F:DNA binding"/>
    <property type="evidence" value="ECO:0007669"/>
    <property type="project" value="UniProtKB-UniRule"/>
</dbReference>
<dbReference type="GO" id="GO:0015074">
    <property type="term" value="P:DNA integration"/>
    <property type="evidence" value="ECO:0007669"/>
    <property type="project" value="UniProtKB-KW"/>
</dbReference>
<evidence type="ECO:0000256" key="4">
    <source>
        <dbReference type="PROSITE-ProRule" id="PRU01248"/>
    </source>
</evidence>
<evidence type="ECO:0000259" key="6">
    <source>
        <dbReference type="PROSITE" id="PS51900"/>
    </source>
</evidence>
<dbReference type="PANTHER" id="PTHR30349">
    <property type="entry name" value="PHAGE INTEGRASE-RELATED"/>
    <property type="match status" value="1"/>
</dbReference>
<gene>
    <name evidence="7" type="ORF">NGM29_16850</name>
</gene>
<dbReference type="Gene3D" id="1.10.443.10">
    <property type="entry name" value="Intergrase catalytic core"/>
    <property type="match status" value="1"/>
</dbReference>
<reference evidence="7" key="1">
    <citation type="submission" date="2022-06" db="EMBL/GenBank/DDBJ databases">
        <title>Diverse halophilic archaea isolated from saline environments.</title>
        <authorList>
            <person name="Cui H.-L."/>
        </authorList>
    </citation>
    <scope>NUCLEOTIDE SEQUENCE</scope>
    <source>
        <strain evidence="7">WLHS1</strain>
    </source>
</reference>
<dbReference type="GeneID" id="73291750"/>
<feature type="domain" description="Tyr recombinase" evidence="5">
    <location>
        <begin position="126"/>
        <end position="324"/>
    </location>
</feature>
<dbReference type="InterPro" id="IPR010998">
    <property type="entry name" value="Integrase_recombinase_N"/>
</dbReference>
<dbReference type="Proteomes" id="UP001056855">
    <property type="component" value="Chromosome"/>
</dbReference>
<dbReference type="SUPFAM" id="SSF56349">
    <property type="entry name" value="DNA breaking-rejoining enzymes"/>
    <property type="match status" value="1"/>
</dbReference>
<dbReference type="PANTHER" id="PTHR30349:SF41">
    <property type="entry name" value="INTEGRASE_RECOMBINASE PROTEIN MJ0367-RELATED"/>
    <property type="match status" value="1"/>
</dbReference>
<evidence type="ECO:0000259" key="5">
    <source>
        <dbReference type="PROSITE" id="PS51898"/>
    </source>
</evidence>
<dbReference type="InterPro" id="IPR044068">
    <property type="entry name" value="CB"/>
</dbReference>
<dbReference type="PROSITE" id="PS51898">
    <property type="entry name" value="TYR_RECOMBINASE"/>
    <property type="match status" value="1"/>
</dbReference>
<evidence type="ECO:0000256" key="3">
    <source>
        <dbReference type="ARBA" id="ARBA00023172"/>
    </source>
</evidence>
<dbReference type="InterPro" id="IPR004107">
    <property type="entry name" value="Integrase_SAM-like_N"/>
</dbReference>
<sequence>MHETISSFLETKKSGNDNTYANTKTAVGHFTRWLGETDPREIDALDIEEFCRWLKNKNGLAEITCIRYVRSISSYYEYIQKRQNGPRKRGEIDRRKIVYDNPVHEADIAGQFDASRDTKRSKELRKDYFALSLGEMKLMVENVPDPVFRNQLLFKVMGQTGCRPGEITDIRLQDVTQPELWDNNRIRIRASKTQNNRTVRYSDSLKFYLTQWIEQGERDRFYKAGESDYLFPTHKSDSISSRRIQEITRQTAENAGIQERIYTDSKGHPRYKVTAYAFRHGFAENMVLQGCDLARLKKLMGHTDISMTQKYLDPNDEALDETIPFIPEV</sequence>
<dbReference type="InterPro" id="IPR050090">
    <property type="entry name" value="Tyrosine_recombinase_XerCD"/>
</dbReference>
<protein>
    <submittedName>
        <fullName evidence="7">Tyrosine-type recombinase/integrase</fullName>
    </submittedName>
</protein>
<dbReference type="Gene3D" id="1.10.150.130">
    <property type="match status" value="1"/>
</dbReference>
<organism evidence="7 8">
    <name type="scientific">Natronosalvus rutilus</name>
    <dbReference type="NCBI Taxonomy" id="2953753"/>
    <lineage>
        <taxon>Archaea</taxon>
        <taxon>Methanobacteriati</taxon>
        <taxon>Methanobacteriota</taxon>
        <taxon>Stenosarchaea group</taxon>
        <taxon>Halobacteria</taxon>
        <taxon>Halobacteriales</taxon>
        <taxon>Natrialbaceae</taxon>
        <taxon>Natronosalvus</taxon>
    </lineage>
</organism>
<dbReference type="RefSeq" id="WP_254157855.1">
    <property type="nucleotide sequence ID" value="NZ_CP100355.1"/>
</dbReference>
<evidence type="ECO:0000313" key="7">
    <source>
        <dbReference type="EMBL" id="UTF53414.1"/>
    </source>
</evidence>
<dbReference type="EMBL" id="CP100355">
    <property type="protein sequence ID" value="UTF53414.1"/>
    <property type="molecule type" value="Genomic_DNA"/>
</dbReference>
<dbReference type="CDD" id="cd00397">
    <property type="entry name" value="DNA_BRE_C"/>
    <property type="match status" value="1"/>
</dbReference>
<name>A0A9E7N804_9EURY</name>
<dbReference type="Pfam" id="PF13495">
    <property type="entry name" value="Phage_int_SAM_4"/>
    <property type="match status" value="1"/>
</dbReference>